<evidence type="ECO:0000313" key="7">
    <source>
        <dbReference type="EMBL" id="EEP76021.1"/>
    </source>
</evidence>
<dbReference type="GO" id="GO:0005634">
    <property type="term" value="C:nucleus"/>
    <property type="evidence" value="ECO:0007669"/>
    <property type="project" value="TreeGrafter"/>
</dbReference>
<dbReference type="InParanoid" id="C4JEW8"/>
<organism evidence="7 8">
    <name type="scientific">Uncinocarpus reesii (strain UAMH 1704)</name>
    <dbReference type="NCBI Taxonomy" id="336963"/>
    <lineage>
        <taxon>Eukaryota</taxon>
        <taxon>Fungi</taxon>
        <taxon>Dikarya</taxon>
        <taxon>Ascomycota</taxon>
        <taxon>Pezizomycotina</taxon>
        <taxon>Eurotiomycetes</taxon>
        <taxon>Eurotiomycetidae</taxon>
        <taxon>Onygenales</taxon>
        <taxon>Onygenaceae</taxon>
        <taxon>Uncinocarpus</taxon>
    </lineage>
</organism>
<dbReference type="GO" id="GO:0043484">
    <property type="term" value="P:regulation of RNA splicing"/>
    <property type="evidence" value="ECO:0007669"/>
    <property type="project" value="TreeGrafter"/>
</dbReference>
<feature type="domain" description="Protein kinase" evidence="6">
    <location>
        <begin position="67"/>
        <end position="398"/>
    </location>
</feature>
<dbReference type="AlphaFoldDB" id="C4JEW8"/>
<dbReference type="VEuPathDB" id="FungiDB:UREG_00868"/>
<keyword evidence="1" id="KW-0723">Serine/threonine-protein kinase</keyword>
<keyword evidence="8" id="KW-1185">Reference proteome</keyword>
<sequence>MVHLGISTTPCLPDAKVSESIDYGDLIDNEHDDVSTIEAEAEEEVRYGFPPREYYPIRIGEILNQTYHIVHKISHGGFSTVWLAEDLKRQRNVAVKVMVSDFYGEVEYQIQTALHQTVQDKSHLVLYEDVFLLSSPETNHYVFVFPFLGPSAGSIVGGQLPIPTRMHAAKQLLQTIETLHKSGFVHRDINSMNALWGSTLPENLSIADKYKILGRPLRKLIPYTPWKQGELVKSIDFPIPFCSEKIHLADFGTTMQIDNLVMLNDKVSNVIPPDDYCSPEQFHGATPHYSCDMWSYMCVFSTLYFGFPLFRNLNNVVAYLGPLPEYLKGKYLWPKSSKDEWYDQNTTATASLEKRIRFHKPELSSIERNLVLSVLSKGFCLEPKHRLTASQLLRDPDFNALINLHCG</sequence>
<evidence type="ECO:0000256" key="1">
    <source>
        <dbReference type="ARBA" id="ARBA00022527"/>
    </source>
</evidence>
<dbReference type="PANTHER" id="PTHR45646:SF11">
    <property type="entry name" value="SERINE_THREONINE-PROTEIN KINASE DOA"/>
    <property type="match status" value="1"/>
</dbReference>
<keyword evidence="5" id="KW-0067">ATP-binding</keyword>
<dbReference type="EMBL" id="CH476615">
    <property type="protein sequence ID" value="EEP76021.1"/>
    <property type="molecule type" value="Genomic_DNA"/>
</dbReference>
<proteinExistence type="predicted"/>
<dbReference type="GO" id="GO:0004674">
    <property type="term" value="F:protein serine/threonine kinase activity"/>
    <property type="evidence" value="ECO:0007669"/>
    <property type="project" value="UniProtKB-KW"/>
</dbReference>
<dbReference type="Gene3D" id="1.10.510.10">
    <property type="entry name" value="Transferase(Phosphotransferase) domain 1"/>
    <property type="match status" value="1"/>
</dbReference>
<name>C4JEW8_UNCRE</name>
<evidence type="ECO:0000256" key="3">
    <source>
        <dbReference type="ARBA" id="ARBA00022741"/>
    </source>
</evidence>
<dbReference type="KEGG" id="ure:UREG_00868"/>
<evidence type="ECO:0000313" key="8">
    <source>
        <dbReference type="Proteomes" id="UP000002058"/>
    </source>
</evidence>
<dbReference type="PROSITE" id="PS50011">
    <property type="entry name" value="PROTEIN_KINASE_DOM"/>
    <property type="match status" value="1"/>
</dbReference>
<evidence type="ECO:0000256" key="2">
    <source>
        <dbReference type="ARBA" id="ARBA00022679"/>
    </source>
</evidence>
<keyword evidence="2" id="KW-0808">Transferase</keyword>
<gene>
    <name evidence="7" type="ORF">UREG_00868</name>
</gene>
<evidence type="ECO:0000259" key="6">
    <source>
        <dbReference type="PROSITE" id="PS50011"/>
    </source>
</evidence>
<reference evidence="8" key="1">
    <citation type="journal article" date="2009" name="Genome Res.">
        <title>Comparative genomic analyses of the human fungal pathogens Coccidioides and their relatives.</title>
        <authorList>
            <person name="Sharpton T.J."/>
            <person name="Stajich J.E."/>
            <person name="Rounsley S.D."/>
            <person name="Gardner M.J."/>
            <person name="Wortman J.R."/>
            <person name="Jordar V.S."/>
            <person name="Maiti R."/>
            <person name="Kodira C.D."/>
            <person name="Neafsey D.E."/>
            <person name="Zeng Q."/>
            <person name="Hung C.-Y."/>
            <person name="McMahan C."/>
            <person name="Muszewska A."/>
            <person name="Grynberg M."/>
            <person name="Mandel M.A."/>
            <person name="Kellner E.M."/>
            <person name="Barker B.M."/>
            <person name="Galgiani J.N."/>
            <person name="Orbach M.J."/>
            <person name="Kirkland T.N."/>
            <person name="Cole G.T."/>
            <person name="Henn M.R."/>
            <person name="Birren B.W."/>
            <person name="Taylor J.W."/>
        </authorList>
    </citation>
    <scope>NUCLEOTIDE SEQUENCE [LARGE SCALE GENOMIC DNA]</scope>
    <source>
        <strain evidence="8">UAMH 1704</strain>
    </source>
</reference>
<keyword evidence="4" id="KW-0418">Kinase</keyword>
<dbReference type="SUPFAM" id="SSF56112">
    <property type="entry name" value="Protein kinase-like (PK-like)"/>
    <property type="match status" value="1"/>
</dbReference>
<evidence type="ECO:0000256" key="4">
    <source>
        <dbReference type="ARBA" id="ARBA00022777"/>
    </source>
</evidence>
<dbReference type="OrthoDB" id="5979581at2759"/>
<dbReference type="Proteomes" id="UP000002058">
    <property type="component" value="Unassembled WGS sequence"/>
</dbReference>
<accession>C4JEW8</accession>
<dbReference type="RefSeq" id="XP_002541354.1">
    <property type="nucleotide sequence ID" value="XM_002541308.1"/>
</dbReference>
<evidence type="ECO:0000256" key="5">
    <source>
        <dbReference type="ARBA" id="ARBA00022840"/>
    </source>
</evidence>
<dbReference type="Gene3D" id="3.30.200.20">
    <property type="entry name" value="Phosphorylase Kinase, domain 1"/>
    <property type="match status" value="1"/>
</dbReference>
<dbReference type="SMART" id="SM00220">
    <property type="entry name" value="S_TKc"/>
    <property type="match status" value="1"/>
</dbReference>
<dbReference type="InterPro" id="IPR011009">
    <property type="entry name" value="Kinase-like_dom_sf"/>
</dbReference>
<keyword evidence="3" id="KW-0547">Nucleotide-binding</keyword>
<protein>
    <recommendedName>
        <fullName evidence="6">Protein kinase domain-containing protein</fullName>
    </recommendedName>
</protein>
<dbReference type="eggNOG" id="KOG0671">
    <property type="taxonomic scope" value="Eukaryota"/>
</dbReference>
<dbReference type="InterPro" id="IPR000719">
    <property type="entry name" value="Prot_kinase_dom"/>
</dbReference>
<dbReference type="Pfam" id="PF00069">
    <property type="entry name" value="Pkinase"/>
    <property type="match status" value="2"/>
</dbReference>
<dbReference type="PANTHER" id="PTHR45646">
    <property type="entry name" value="SERINE/THREONINE-PROTEIN KINASE DOA-RELATED"/>
    <property type="match status" value="1"/>
</dbReference>
<dbReference type="HOGENOM" id="CLU_000288_81_4_1"/>
<dbReference type="GeneID" id="8437667"/>
<dbReference type="InterPro" id="IPR051175">
    <property type="entry name" value="CLK_kinases"/>
</dbReference>
<dbReference type="GO" id="GO:0005524">
    <property type="term" value="F:ATP binding"/>
    <property type="evidence" value="ECO:0007669"/>
    <property type="project" value="UniProtKB-KW"/>
</dbReference>